<dbReference type="RefSeq" id="WP_053179334.1">
    <property type="nucleotide sequence ID" value="NZ_LGIA01000022.1"/>
</dbReference>
<dbReference type="InterPro" id="IPR011032">
    <property type="entry name" value="GroES-like_sf"/>
</dbReference>
<dbReference type="Pfam" id="PF08240">
    <property type="entry name" value="ADH_N"/>
    <property type="match status" value="1"/>
</dbReference>
<dbReference type="AlphaFoldDB" id="A0A0L8VE37"/>
<evidence type="ECO:0000313" key="4">
    <source>
        <dbReference type="Proteomes" id="UP000036958"/>
    </source>
</evidence>
<evidence type="ECO:0000313" key="3">
    <source>
        <dbReference type="EMBL" id="KOH46730.1"/>
    </source>
</evidence>
<dbReference type="Proteomes" id="UP000036958">
    <property type="component" value="Unassembled WGS sequence"/>
</dbReference>
<keyword evidence="1" id="KW-0521">NADP</keyword>
<dbReference type="PANTHER" id="PTHR44154">
    <property type="entry name" value="QUINONE OXIDOREDUCTASE"/>
    <property type="match status" value="1"/>
</dbReference>
<dbReference type="SUPFAM" id="SSF50129">
    <property type="entry name" value="GroES-like"/>
    <property type="match status" value="1"/>
</dbReference>
<evidence type="ECO:0000259" key="2">
    <source>
        <dbReference type="Pfam" id="PF08240"/>
    </source>
</evidence>
<dbReference type="EMBL" id="LGIA01000022">
    <property type="protein sequence ID" value="KOH46730.1"/>
    <property type="molecule type" value="Genomic_DNA"/>
</dbReference>
<dbReference type="Gene3D" id="3.90.180.10">
    <property type="entry name" value="Medium-chain alcohol dehydrogenases, catalytic domain"/>
    <property type="match status" value="1"/>
</dbReference>
<accession>A0A0L8VE37</accession>
<evidence type="ECO:0000256" key="1">
    <source>
        <dbReference type="ARBA" id="ARBA00022857"/>
    </source>
</evidence>
<dbReference type="STRING" id="1409788.NC99_04460"/>
<organism evidence="3 4">
    <name type="scientific">Sunxiuqinia dokdonensis</name>
    <dbReference type="NCBI Taxonomy" id="1409788"/>
    <lineage>
        <taxon>Bacteria</taxon>
        <taxon>Pseudomonadati</taxon>
        <taxon>Bacteroidota</taxon>
        <taxon>Bacteroidia</taxon>
        <taxon>Marinilabiliales</taxon>
        <taxon>Prolixibacteraceae</taxon>
        <taxon>Sunxiuqinia</taxon>
    </lineage>
</organism>
<reference evidence="4" key="1">
    <citation type="submission" date="2015-07" db="EMBL/GenBank/DDBJ databases">
        <title>Genome sequencing of Sunxiuqinia dokdonensis strain SK.</title>
        <authorList>
            <person name="Ahn S."/>
            <person name="Kim B.-C."/>
        </authorList>
    </citation>
    <scope>NUCLEOTIDE SEQUENCE [LARGE SCALE GENOMIC DNA]</scope>
    <source>
        <strain evidence="4">SK</strain>
    </source>
</reference>
<dbReference type="InterPro" id="IPR051603">
    <property type="entry name" value="Zinc-ADH_QOR/CCCR"/>
</dbReference>
<dbReference type="PANTHER" id="PTHR44154:SF1">
    <property type="entry name" value="QUINONE OXIDOREDUCTASE"/>
    <property type="match status" value="1"/>
</dbReference>
<keyword evidence="4" id="KW-1185">Reference proteome</keyword>
<comment type="caution">
    <text evidence="3">The sequence shown here is derived from an EMBL/GenBank/DDBJ whole genome shotgun (WGS) entry which is preliminary data.</text>
</comment>
<dbReference type="PATRIC" id="fig|1409788.3.peg.463"/>
<name>A0A0L8VE37_9BACT</name>
<gene>
    <name evidence="3" type="ORF">NC99_04460</name>
</gene>
<dbReference type="OrthoDB" id="9787435at2"/>
<sequence>MKAIGFKKSLAITEKESFIEFETAKPTPEGYDLLVKIAAISVNPVDFKVRQAAAKDQVLDSPKIIGWDAVGTVEAVGGLTSKFRVGDQVYYAGDLTCSSEYAPTLANAGWIGFEILLFGICQKLVVGWIGFGIRSVLTMDLQSIKVK</sequence>
<proteinExistence type="predicted"/>
<dbReference type="InterPro" id="IPR013154">
    <property type="entry name" value="ADH-like_N"/>
</dbReference>
<protein>
    <recommendedName>
        <fullName evidence="2">Alcohol dehydrogenase-like N-terminal domain-containing protein</fullName>
    </recommendedName>
</protein>
<feature type="domain" description="Alcohol dehydrogenase-like N-terminal" evidence="2">
    <location>
        <begin position="32"/>
        <end position="100"/>
    </location>
</feature>